<organism evidence="1 2">
    <name type="scientific">Gossypium arboreum</name>
    <name type="common">Tree cotton</name>
    <name type="synonym">Gossypium nanking</name>
    <dbReference type="NCBI Taxonomy" id="29729"/>
    <lineage>
        <taxon>Eukaryota</taxon>
        <taxon>Viridiplantae</taxon>
        <taxon>Streptophyta</taxon>
        <taxon>Embryophyta</taxon>
        <taxon>Tracheophyta</taxon>
        <taxon>Spermatophyta</taxon>
        <taxon>Magnoliopsida</taxon>
        <taxon>eudicotyledons</taxon>
        <taxon>Gunneridae</taxon>
        <taxon>Pentapetalae</taxon>
        <taxon>rosids</taxon>
        <taxon>malvids</taxon>
        <taxon>Malvales</taxon>
        <taxon>Malvaceae</taxon>
        <taxon>Malvoideae</taxon>
        <taxon>Gossypium</taxon>
    </lineage>
</organism>
<proteinExistence type="predicted"/>
<evidence type="ECO:0000313" key="1">
    <source>
        <dbReference type="EMBL" id="KHG14862.1"/>
    </source>
</evidence>
<dbReference type="Proteomes" id="UP000032142">
    <property type="component" value="Unassembled WGS sequence"/>
</dbReference>
<accession>A0A0B0NQF1</accession>
<protein>
    <submittedName>
        <fullName evidence="1">Uncharacterized protein</fullName>
    </submittedName>
</protein>
<sequence length="61" mass="6583">MLAGDTGVISRKGKTKTMGKCLRKRLTGSQFSKNINKVVQGKGSKFKAAGNSRVLLRESIT</sequence>
<gene>
    <name evidence="1" type="ORF">F383_18943</name>
</gene>
<name>A0A0B0NQF1_GOSAR</name>
<evidence type="ECO:0000313" key="2">
    <source>
        <dbReference type="Proteomes" id="UP000032142"/>
    </source>
</evidence>
<keyword evidence="2" id="KW-1185">Reference proteome</keyword>
<dbReference type="EMBL" id="KN402452">
    <property type="protein sequence ID" value="KHG14862.1"/>
    <property type="molecule type" value="Genomic_DNA"/>
</dbReference>
<dbReference type="AlphaFoldDB" id="A0A0B0NQF1"/>
<reference evidence="2" key="1">
    <citation type="submission" date="2014-09" db="EMBL/GenBank/DDBJ databases">
        <authorList>
            <person name="Mudge J."/>
            <person name="Ramaraj T."/>
            <person name="Lindquist I.E."/>
            <person name="Bharti A.K."/>
            <person name="Sundararajan A."/>
            <person name="Cameron C.T."/>
            <person name="Woodward J.E."/>
            <person name="May G.D."/>
            <person name="Brubaker C."/>
            <person name="Broadhvest J."/>
            <person name="Wilkins T.A."/>
        </authorList>
    </citation>
    <scope>NUCLEOTIDE SEQUENCE</scope>
    <source>
        <strain evidence="2">cv. AKA8401</strain>
    </source>
</reference>